<evidence type="ECO:0000313" key="2">
    <source>
        <dbReference type="Proteomes" id="UP000272025"/>
    </source>
</evidence>
<gene>
    <name evidence="1" type="ORF">SODALDRAFT_377775</name>
</gene>
<keyword evidence="2" id="KW-1185">Reference proteome</keyword>
<proteinExistence type="predicted"/>
<dbReference type="EMBL" id="ML119053">
    <property type="protein sequence ID" value="ROT39862.1"/>
    <property type="molecule type" value="Genomic_DNA"/>
</dbReference>
<accession>A0A3N2PZF0</accession>
<organism evidence="1 2">
    <name type="scientific">Sodiomyces alkalinus (strain CBS 110278 / VKM F-3762 / F11)</name>
    <name type="common">Alkaliphilic filamentous fungus</name>
    <dbReference type="NCBI Taxonomy" id="1314773"/>
    <lineage>
        <taxon>Eukaryota</taxon>
        <taxon>Fungi</taxon>
        <taxon>Dikarya</taxon>
        <taxon>Ascomycota</taxon>
        <taxon>Pezizomycotina</taxon>
        <taxon>Sordariomycetes</taxon>
        <taxon>Hypocreomycetidae</taxon>
        <taxon>Glomerellales</taxon>
        <taxon>Plectosphaerellaceae</taxon>
        <taxon>Sodiomyces</taxon>
    </lineage>
</organism>
<evidence type="ECO:0000313" key="1">
    <source>
        <dbReference type="EMBL" id="ROT39862.1"/>
    </source>
</evidence>
<dbReference type="Proteomes" id="UP000272025">
    <property type="component" value="Unassembled WGS sequence"/>
</dbReference>
<dbReference type="AlphaFoldDB" id="A0A3N2PZF0"/>
<reference evidence="1 2" key="1">
    <citation type="journal article" date="2018" name="Mol. Ecol.">
        <title>The obligate alkalophilic soda-lake fungus Sodiomyces alkalinus has shifted to a protein diet.</title>
        <authorList>
            <person name="Grum-Grzhimaylo A.A."/>
            <person name="Falkoski D.L."/>
            <person name="van den Heuvel J."/>
            <person name="Valero-Jimenez C.A."/>
            <person name="Min B."/>
            <person name="Choi I.G."/>
            <person name="Lipzen A."/>
            <person name="Daum C.G."/>
            <person name="Aanen D.K."/>
            <person name="Tsang A."/>
            <person name="Henrissat B."/>
            <person name="Bilanenko E.N."/>
            <person name="de Vries R.P."/>
            <person name="van Kan J.A.L."/>
            <person name="Grigoriev I.V."/>
            <person name="Debets A.J.M."/>
        </authorList>
    </citation>
    <scope>NUCLEOTIDE SEQUENCE [LARGE SCALE GENOMIC DNA]</scope>
    <source>
        <strain evidence="1 2">F11</strain>
    </source>
</reference>
<sequence length="179" mass="19721">MAYAVMLLKEHVLDEHCCVETIQHHRIETALLRCWMALGSRIKETRARSGDSTETLSTFEPIPNRSRTALSKFERDLPICFKQGKTKEAVQKCGVTTPSLLLITTSPGIPVHNESCGGEEKGAANLPVPPLPSLTRNYGSEPEWTSYEVQLSGSENDVRWRSFGGGSKTCSVCGLRSAR</sequence>
<name>A0A3N2PZF0_SODAK</name>
<dbReference type="RefSeq" id="XP_028467668.1">
    <property type="nucleotide sequence ID" value="XM_028614931.1"/>
</dbReference>
<dbReference type="GeneID" id="39583408"/>
<protein>
    <submittedName>
        <fullName evidence="1">Uncharacterized protein</fullName>
    </submittedName>
</protein>